<evidence type="ECO:0000256" key="2">
    <source>
        <dbReference type="ARBA" id="ARBA00022475"/>
    </source>
</evidence>
<organism evidence="9 10">
    <name type="scientific">Strigamia maritima</name>
    <name type="common">European centipede</name>
    <name type="synonym">Geophilus maritimus</name>
    <dbReference type="NCBI Taxonomy" id="126957"/>
    <lineage>
        <taxon>Eukaryota</taxon>
        <taxon>Metazoa</taxon>
        <taxon>Ecdysozoa</taxon>
        <taxon>Arthropoda</taxon>
        <taxon>Myriapoda</taxon>
        <taxon>Chilopoda</taxon>
        <taxon>Pleurostigmophora</taxon>
        <taxon>Geophilomorpha</taxon>
        <taxon>Linotaeniidae</taxon>
        <taxon>Strigamia</taxon>
    </lineage>
</organism>
<evidence type="ECO:0000256" key="6">
    <source>
        <dbReference type="ARBA" id="ARBA00023170"/>
    </source>
</evidence>
<evidence type="ECO:0000313" key="10">
    <source>
        <dbReference type="Proteomes" id="UP000014500"/>
    </source>
</evidence>
<evidence type="ECO:0000256" key="5">
    <source>
        <dbReference type="ARBA" id="ARBA00023136"/>
    </source>
</evidence>
<dbReference type="PANTHER" id="PTHR42643:SF42">
    <property type="entry name" value="IONOTROPIC GLUTAMATE RECEPTOR L-GLUTAMATE AND GLYCINE-BINDING DOMAIN-CONTAINING PROTEIN"/>
    <property type="match status" value="1"/>
</dbReference>
<evidence type="ECO:0000313" key="9">
    <source>
        <dbReference type="EnsemblMetazoa" id="SMAR007731-PA"/>
    </source>
</evidence>
<evidence type="ECO:0000256" key="7">
    <source>
        <dbReference type="ARBA" id="ARBA00023180"/>
    </source>
</evidence>
<dbReference type="GO" id="GO:0005886">
    <property type="term" value="C:plasma membrane"/>
    <property type="evidence" value="ECO:0007669"/>
    <property type="project" value="UniProtKB-SubCell"/>
</dbReference>
<keyword evidence="3 8" id="KW-0812">Transmembrane</keyword>
<dbReference type="Proteomes" id="UP000014500">
    <property type="component" value="Unassembled WGS sequence"/>
</dbReference>
<keyword evidence="4 8" id="KW-1133">Transmembrane helix</keyword>
<keyword evidence="6" id="KW-0675">Receptor</keyword>
<dbReference type="Gene3D" id="1.10.287.70">
    <property type="match status" value="1"/>
</dbReference>
<dbReference type="EnsemblMetazoa" id="SMAR007731-RA">
    <property type="protein sequence ID" value="SMAR007731-PA"/>
    <property type="gene ID" value="SMAR007731"/>
</dbReference>
<proteinExistence type="predicted"/>
<name>T1J2E3_STRMM</name>
<accession>T1J2E3</accession>
<keyword evidence="10" id="KW-1185">Reference proteome</keyword>
<evidence type="ECO:0008006" key="11">
    <source>
        <dbReference type="Google" id="ProtNLM"/>
    </source>
</evidence>
<evidence type="ECO:0000256" key="8">
    <source>
        <dbReference type="SAM" id="Phobius"/>
    </source>
</evidence>
<sequence length="236" mass="27238">MLPIISLYQKFDTTNLLFGINTNRVTKFDFTNFPLAKSSMAFVIRQDGNIKNYLWMTFLKPFSNYVWLCTLATYLITRLCLTLAMRFYKKTQSISFLAISYTTNIFLFIIVSSFAAVLYGSLTVPTSKVLYNNIQDLLSDERINLYAIGNLFPYKFIMSAKTDLTRNISQRMQKSPKNGSIIPTDVPKLISNHFNAIIGFHDLLKKEYGPNCTFSVIKIPITISTYFMFRKKSKYV</sequence>
<keyword evidence="7" id="KW-0325">Glycoprotein</keyword>
<reference evidence="9" key="2">
    <citation type="submission" date="2015-02" db="UniProtKB">
        <authorList>
            <consortium name="EnsemblMetazoa"/>
        </authorList>
    </citation>
    <scope>IDENTIFICATION</scope>
</reference>
<evidence type="ECO:0000256" key="3">
    <source>
        <dbReference type="ARBA" id="ARBA00022692"/>
    </source>
</evidence>
<protein>
    <recommendedName>
        <fullName evidence="11">Ionotropic glutamate receptor C-terminal domain-containing protein</fullName>
    </recommendedName>
</protein>
<dbReference type="EMBL" id="JH431802">
    <property type="status" value="NOT_ANNOTATED_CDS"/>
    <property type="molecule type" value="Genomic_DNA"/>
</dbReference>
<dbReference type="AlphaFoldDB" id="T1J2E3"/>
<evidence type="ECO:0000256" key="4">
    <source>
        <dbReference type="ARBA" id="ARBA00022989"/>
    </source>
</evidence>
<dbReference type="InterPro" id="IPR052192">
    <property type="entry name" value="Insect_Ionotropic_Sensory_Rcpt"/>
</dbReference>
<evidence type="ECO:0000256" key="1">
    <source>
        <dbReference type="ARBA" id="ARBA00004651"/>
    </source>
</evidence>
<reference evidence="10" key="1">
    <citation type="submission" date="2011-05" db="EMBL/GenBank/DDBJ databases">
        <authorList>
            <person name="Richards S.R."/>
            <person name="Qu J."/>
            <person name="Jiang H."/>
            <person name="Jhangiani S.N."/>
            <person name="Agravi P."/>
            <person name="Goodspeed R."/>
            <person name="Gross S."/>
            <person name="Mandapat C."/>
            <person name="Jackson L."/>
            <person name="Mathew T."/>
            <person name="Pu L."/>
            <person name="Thornton R."/>
            <person name="Saada N."/>
            <person name="Wilczek-Boney K.B."/>
            <person name="Lee S."/>
            <person name="Kovar C."/>
            <person name="Wu Y."/>
            <person name="Scherer S.E."/>
            <person name="Worley K.C."/>
            <person name="Muzny D.M."/>
            <person name="Gibbs R."/>
        </authorList>
    </citation>
    <scope>NUCLEOTIDE SEQUENCE</scope>
    <source>
        <strain evidence="10">Brora</strain>
    </source>
</reference>
<keyword evidence="5 8" id="KW-0472">Membrane</keyword>
<comment type="subcellular location">
    <subcellularLocation>
        <location evidence="1">Cell membrane</location>
        <topology evidence="1">Multi-pass membrane protein</topology>
    </subcellularLocation>
</comment>
<feature type="transmembrane region" description="Helical" evidence="8">
    <location>
        <begin position="65"/>
        <end position="84"/>
    </location>
</feature>
<dbReference type="PhylomeDB" id="T1J2E3"/>
<feature type="transmembrane region" description="Helical" evidence="8">
    <location>
        <begin position="96"/>
        <end position="122"/>
    </location>
</feature>
<dbReference type="PANTHER" id="PTHR42643">
    <property type="entry name" value="IONOTROPIC RECEPTOR 20A-RELATED"/>
    <property type="match status" value="1"/>
</dbReference>
<dbReference type="HOGENOM" id="CLU_1177976_0_0_1"/>
<keyword evidence="2" id="KW-1003">Cell membrane</keyword>